<gene>
    <name evidence="1" type="ORF">Tco_0679894</name>
</gene>
<proteinExistence type="predicted"/>
<evidence type="ECO:0000313" key="2">
    <source>
        <dbReference type="Proteomes" id="UP001151760"/>
    </source>
</evidence>
<keyword evidence="2" id="KW-1185">Reference proteome</keyword>
<dbReference type="Proteomes" id="UP001151760">
    <property type="component" value="Unassembled WGS sequence"/>
</dbReference>
<protein>
    <submittedName>
        <fullName evidence="1">Uncharacterized protein</fullName>
    </submittedName>
</protein>
<reference evidence="1" key="1">
    <citation type="journal article" date="2022" name="Int. J. Mol. Sci.">
        <title>Draft Genome of Tanacetum Coccineum: Genomic Comparison of Closely Related Tanacetum-Family Plants.</title>
        <authorList>
            <person name="Yamashiro T."/>
            <person name="Shiraishi A."/>
            <person name="Nakayama K."/>
            <person name="Satake H."/>
        </authorList>
    </citation>
    <scope>NUCLEOTIDE SEQUENCE</scope>
</reference>
<organism evidence="1 2">
    <name type="scientific">Tanacetum coccineum</name>
    <dbReference type="NCBI Taxonomy" id="301880"/>
    <lineage>
        <taxon>Eukaryota</taxon>
        <taxon>Viridiplantae</taxon>
        <taxon>Streptophyta</taxon>
        <taxon>Embryophyta</taxon>
        <taxon>Tracheophyta</taxon>
        <taxon>Spermatophyta</taxon>
        <taxon>Magnoliopsida</taxon>
        <taxon>eudicotyledons</taxon>
        <taxon>Gunneridae</taxon>
        <taxon>Pentapetalae</taxon>
        <taxon>asterids</taxon>
        <taxon>campanulids</taxon>
        <taxon>Asterales</taxon>
        <taxon>Asteraceae</taxon>
        <taxon>Asteroideae</taxon>
        <taxon>Anthemideae</taxon>
        <taxon>Anthemidinae</taxon>
        <taxon>Tanacetum</taxon>
    </lineage>
</organism>
<name>A0ABQ4XJV7_9ASTR</name>
<feature type="non-terminal residue" evidence="1">
    <location>
        <position position="154"/>
    </location>
</feature>
<comment type="caution">
    <text evidence="1">The sequence shown here is derived from an EMBL/GenBank/DDBJ whole genome shotgun (WGS) entry which is preliminary data.</text>
</comment>
<accession>A0ABQ4XJV7</accession>
<sequence length="154" mass="18266">MGIYILESTTLKKKRNKKELIRQSQIALKEISLVEFHEDLSRAPYSRRTKVKFPECLDMVYALGDDTSHIFPWGNNDIYVYRSFWLNLLCLKEGGWLSDRHLDVWFNLMWSFRPTNADLAIASSYFCRFVMREDIPGWVCNGVRYPIMWADVEQ</sequence>
<evidence type="ECO:0000313" key="1">
    <source>
        <dbReference type="EMBL" id="GJS65330.1"/>
    </source>
</evidence>
<reference evidence="1" key="2">
    <citation type="submission" date="2022-01" db="EMBL/GenBank/DDBJ databases">
        <authorList>
            <person name="Yamashiro T."/>
            <person name="Shiraishi A."/>
            <person name="Satake H."/>
            <person name="Nakayama K."/>
        </authorList>
    </citation>
    <scope>NUCLEOTIDE SEQUENCE</scope>
</reference>
<dbReference type="EMBL" id="BQNB010009570">
    <property type="protein sequence ID" value="GJS65330.1"/>
    <property type="molecule type" value="Genomic_DNA"/>
</dbReference>